<keyword evidence="2" id="KW-0808">Transferase</keyword>
<dbReference type="CDD" id="cd04301">
    <property type="entry name" value="NAT_SF"/>
    <property type="match status" value="1"/>
</dbReference>
<keyword evidence="2" id="KW-0012">Acyltransferase</keyword>
<evidence type="ECO:0000313" key="2">
    <source>
        <dbReference type="EMBL" id="MFC4010155.1"/>
    </source>
</evidence>
<dbReference type="GO" id="GO:0016746">
    <property type="term" value="F:acyltransferase activity"/>
    <property type="evidence" value="ECO:0007669"/>
    <property type="project" value="UniProtKB-KW"/>
</dbReference>
<name>A0ABV8GAY6_9ACTN</name>
<dbReference type="EMBL" id="JBHSBI010000011">
    <property type="protein sequence ID" value="MFC4010155.1"/>
    <property type="molecule type" value="Genomic_DNA"/>
</dbReference>
<accession>A0ABV8GAY6</accession>
<proteinExistence type="predicted"/>
<gene>
    <name evidence="2" type="ORF">ACFOY2_23210</name>
</gene>
<dbReference type="Pfam" id="PF00583">
    <property type="entry name" value="Acetyltransf_1"/>
    <property type="match status" value="2"/>
</dbReference>
<dbReference type="InterPro" id="IPR000182">
    <property type="entry name" value="GNAT_dom"/>
</dbReference>
<feature type="domain" description="N-acetyltransferase" evidence="1">
    <location>
        <begin position="3"/>
        <end position="161"/>
    </location>
</feature>
<dbReference type="PANTHER" id="PTHR43617:SF20">
    <property type="entry name" value="N-ALPHA-ACETYLTRANSFERASE RIMI"/>
    <property type="match status" value="1"/>
</dbReference>
<dbReference type="InterPro" id="IPR050276">
    <property type="entry name" value="MshD_Acetyltransferase"/>
</dbReference>
<organism evidence="2 3">
    <name type="scientific">Nonomuraea purpurea</name>
    <dbReference type="NCBI Taxonomy" id="1849276"/>
    <lineage>
        <taxon>Bacteria</taxon>
        <taxon>Bacillati</taxon>
        <taxon>Actinomycetota</taxon>
        <taxon>Actinomycetes</taxon>
        <taxon>Streptosporangiales</taxon>
        <taxon>Streptosporangiaceae</taxon>
        <taxon>Nonomuraea</taxon>
    </lineage>
</organism>
<dbReference type="PANTHER" id="PTHR43617">
    <property type="entry name" value="L-AMINO ACID N-ACETYLTRANSFERASE"/>
    <property type="match status" value="1"/>
</dbReference>
<evidence type="ECO:0000313" key="3">
    <source>
        <dbReference type="Proteomes" id="UP001595851"/>
    </source>
</evidence>
<dbReference type="PROSITE" id="PS51186">
    <property type="entry name" value="GNAT"/>
    <property type="match status" value="2"/>
</dbReference>
<dbReference type="InterPro" id="IPR016181">
    <property type="entry name" value="Acyl_CoA_acyltransferase"/>
</dbReference>
<sequence length="312" mass="34015">MNVNWGPLTAHDASAWAEFAAAVETGRRVTVEQMAERLANPLLDLPEGTLAARQGDRIVALGLVPVRPMADPVHVMELWGGGVHPGHRRRGYGRRILDWSLRTAPAMHERHYPGKPLHLHLHVEAGNHDLAKLADETGFTPARVFQQMRRDLTVPVPPPRVPARVAIVPWTPELDERVRAVRNAAFLNHWGSTRQTPESWQRLITGTAAFRPEGSFLAMAEGNAVGCLVTHHTQTAAGVDEAWIQIVATLGEWRGKGVASALIAHALTTFRTQGYGTAALSVDVENGTGAVAVYERAGFVTFKSVATYVNVL</sequence>
<feature type="domain" description="N-acetyltransferase" evidence="1">
    <location>
        <begin position="165"/>
        <end position="312"/>
    </location>
</feature>
<dbReference type="Proteomes" id="UP001595851">
    <property type="component" value="Unassembled WGS sequence"/>
</dbReference>
<protein>
    <submittedName>
        <fullName evidence="2">GNAT family N-acetyltransferase</fullName>
        <ecNumber evidence="2">2.3.-.-</ecNumber>
    </submittedName>
</protein>
<dbReference type="EC" id="2.3.-.-" evidence="2"/>
<dbReference type="RefSeq" id="WP_379530172.1">
    <property type="nucleotide sequence ID" value="NZ_JBHSBI010000011.1"/>
</dbReference>
<dbReference type="Gene3D" id="3.40.630.30">
    <property type="match status" value="1"/>
</dbReference>
<evidence type="ECO:0000259" key="1">
    <source>
        <dbReference type="PROSITE" id="PS51186"/>
    </source>
</evidence>
<comment type="caution">
    <text evidence="2">The sequence shown here is derived from an EMBL/GenBank/DDBJ whole genome shotgun (WGS) entry which is preliminary data.</text>
</comment>
<dbReference type="SUPFAM" id="SSF55729">
    <property type="entry name" value="Acyl-CoA N-acyltransferases (Nat)"/>
    <property type="match status" value="2"/>
</dbReference>
<reference evidence="3" key="1">
    <citation type="journal article" date="2019" name="Int. J. Syst. Evol. Microbiol.">
        <title>The Global Catalogue of Microorganisms (GCM) 10K type strain sequencing project: providing services to taxonomists for standard genome sequencing and annotation.</title>
        <authorList>
            <consortium name="The Broad Institute Genomics Platform"/>
            <consortium name="The Broad Institute Genome Sequencing Center for Infectious Disease"/>
            <person name="Wu L."/>
            <person name="Ma J."/>
        </authorList>
    </citation>
    <scope>NUCLEOTIDE SEQUENCE [LARGE SCALE GENOMIC DNA]</scope>
    <source>
        <strain evidence="3">TBRC 1276</strain>
    </source>
</reference>
<keyword evidence="3" id="KW-1185">Reference proteome</keyword>